<evidence type="ECO:0000256" key="3">
    <source>
        <dbReference type="SAM" id="MobiDB-lite"/>
    </source>
</evidence>
<comment type="subcellular location">
    <subcellularLocation>
        <location evidence="1">Nucleus</location>
    </subcellularLocation>
</comment>
<dbReference type="PANTHER" id="PTHR23318">
    <property type="entry name" value="ATP SYNTHASE GAMMA-RELATED"/>
    <property type="match status" value="1"/>
</dbReference>
<evidence type="ECO:0000313" key="5">
    <source>
        <dbReference type="EMBL" id="KAK7197559.1"/>
    </source>
</evidence>
<dbReference type="GO" id="GO:0072542">
    <property type="term" value="F:protein phosphatase activator activity"/>
    <property type="evidence" value="ECO:0007669"/>
    <property type="project" value="TreeGrafter"/>
</dbReference>
<dbReference type="GO" id="GO:0030289">
    <property type="term" value="C:protein phosphatase 4 complex"/>
    <property type="evidence" value="ECO:0007669"/>
    <property type="project" value="TreeGrafter"/>
</dbReference>
<evidence type="ECO:0000259" key="4">
    <source>
        <dbReference type="Pfam" id="PF04802"/>
    </source>
</evidence>
<name>A0AAW0EUZ7_9TRYP</name>
<dbReference type="AlphaFoldDB" id="A0AAW0EUZ7"/>
<dbReference type="EMBL" id="JAECZO010000110">
    <property type="protein sequence ID" value="KAK7197559.1"/>
    <property type="molecule type" value="Genomic_DNA"/>
</dbReference>
<evidence type="ECO:0000313" key="6">
    <source>
        <dbReference type="Proteomes" id="UP001430356"/>
    </source>
</evidence>
<feature type="domain" description="Serine/threonine-protein phosphatase 4 regulatory subunit 3-like central" evidence="4">
    <location>
        <begin position="178"/>
        <end position="403"/>
    </location>
</feature>
<dbReference type="InterPro" id="IPR006887">
    <property type="entry name" value="P4R3-like_central_dom"/>
</dbReference>
<dbReference type="Proteomes" id="UP001430356">
    <property type="component" value="Unassembled WGS sequence"/>
</dbReference>
<dbReference type="InterPro" id="IPR051137">
    <property type="entry name" value="PP4R3-like"/>
</dbReference>
<feature type="compositionally biased region" description="Acidic residues" evidence="3">
    <location>
        <begin position="829"/>
        <end position="840"/>
    </location>
</feature>
<gene>
    <name evidence="5" type="ORF">NESM_000706100</name>
</gene>
<reference evidence="5 6" key="1">
    <citation type="journal article" date="2021" name="MBio">
        <title>A New Model Trypanosomatid, Novymonas esmeraldas: Genomic Perception of Its 'Candidatus Pandoraea novymonadis' Endosymbiont.</title>
        <authorList>
            <person name="Zakharova A."/>
            <person name="Saura A."/>
            <person name="Butenko A."/>
            <person name="Podesvova L."/>
            <person name="Warmusova S."/>
            <person name="Kostygov A.Y."/>
            <person name="Nenarokova A."/>
            <person name="Lukes J."/>
            <person name="Opperdoes F.R."/>
            <person name="Yurchenko V."/>
        </authorList>
    </citation>
    <scope>NUCLEOTIDE SEQUENCE [LARGE SCALE GENOMIC DNA]</scope>
    <source>
        <strain evidence="5 6">E262AT.01</strain>
    </source>
</reference>
<keyword evidence="2" id="KW-0539">Nucleus</keyword>
<feature type="region of interest" description="Disordered" evidence="3">
    <location>
        <begin position="821"/>
        <end position="840"/>
    </location>
</feature>
<feature type="region of interest" description="Disordered" evidence="3">
    <location>
        <begin position="847"/>
        <end position="906"/>
    </location>
</feature>
<organism evidence="5 6">
    <name type="scientific">Novymonas esmeraldas</name>
    <dbReference type="NCBI Taxonomy" id="1808958"/>
    <lineage>
        <taxon>Eukaryota</taxon>
        <taxon>Discoba</taxon>
        <taxon>Euglenozoa</taxon>
        <taxon>Kinetoplastea</taxon>
        <taxon>Metakinetoplastina</taxon>
        <taxon>Trypanosomatida</taxon>
        <taxon>Trypanosomatidae</taxon>
        <taxon>Novymonas</taxon>
    </lineage>
</organism>
<evidence type="ECO:0000256" key="1">
    <source>
        <dbReference type="ARBA" id="ARBA00004123"/>
    </source>
</evidence>
<dbReference type="Pfam" id="PF04802">
    <property type="entry name" value="PP4R3"/>
    <property type="match status" value="1"/>
</dbReference>
<protein>
    <submittedName>
        <fullName evidence="5">Component of IIS longevity pathway SMK-1</fullName>
    </submittedName>
</protein>
<dbReference type="PANTHER" id="PTHR23318:SF0">
    <property type="entry name" value="SERINE_THREONINE-PROTEIN PHOSPHATASE 4 REGULATORY SUBUNIT 3"/>
    <property type="match status" value="1"/>
</dbReference>
<dbReference type="InterPro" id="IPR011993">
    <property type="entry name" value="PH-like_dom_sf"/>
</dbReference>
<sequence length="972" mass="104053">MENASPLTQAKLFAQHESGQWTEVGLGVVSIVKEPLPASTVDGHMGGGGGKRGKASADDGELAGATVAARLQMFSLECSTDLLLSSYVSQDDIYTVQGDTILLWYDEVVGSEIACSFNSKEGCDLIYRQIRAYQQSERVRRVQDERMPAPADKFLVHPRNLAAILDAAQSQNKRFGICVREDMEYFTKLAKLFHASREKQDTASMELVARIVHALLQTPYNTEGKIIAQFVENERIDDCIDIVQYALGRRDKESGFVSFAERRATFHDPCHLPEALLPRIHVLYSCGFLRDLIPLNLEPADAAASSLLGTFTLRFTMNLLTEIVASPAILPNAFHAAVEAVRHDTAPADVLSSSVAHLFELAAFVGDIAKTARTAMVGVDMRSEIFASLVRAGTLPFLTVVLECALQCYDGAVPLDGAAQPWRVRPPRAVQLVCDTLHSCTSYYPECTEDLVAEASASPGRCLLRLLLRAVTVVRTGAEAQSVVDAVHCCGVGIPLTLAMFGENAQLEARRHDVLRFWIDGSIVDRPPLFHLAAHIVHVLEEAGQPVPASTTAAAALQLSPVQERQVVYGLRVLAAITAKVDASRCGGLLELLTVARLAPALAATLVSPQRRMANVQSSVTSFMAAVLGRRDVRLVSLVAGADAEASLLHTAVRLFLQCSHRDNVLRSSLAHLVTAVCDGVHRERLTGTTDGGALGLTPFVTLLRGDDSLSATEMTSPPSASPPRPFDAAAAAVLSLYGDRLAAAAPVLHERLLRALEETPEQAQLTEAETSSIASSGDHSLLSGYPDFDAAAIDFGLETPLGAPIVDGGAEARRHALTLSPYRAGEKGEEDEEEEEDPLADLSGIDTEDEEDEAPPPPPPPPPPMLISTAATSPPMAKDDSPPSAAAVTGGAAAPRDTEASSPPCRASFTASAVAALDCVDPPSGRGSLLEDEENRLPRRASIKRGRSDKLKDEEEEEAEAKRLRSEESAA</sequence>
<feature type="compositionally biased region" description="Pro residues" evidence="3">
    <location>
        <begin position="856"/>
        <end position="866"/>
    </location>
</feature>
<feature type="compositionally biased region" description="Low complexity" evidence="3">
    <location>
        <begin position="886"/>
        <end position="895"/>
    </location>
</feature>
<proteinExistence type="predicted"/>
<dbReference type="Gene3D" id="2.30.29.30">
    <property type="entry name" value="Pleckstrin-homology domain (PH domain)/Phosphotyrosine-binding domain (PTB)"/>
    <property type="match status" value="1"/>
</dbReference>
<feature type="region of interest" description="Disordered" evidence="3">
    <location>
        <begin position="921"/>
        <end position="972"/>
    </location>
</feature>
<comment type="caution">
    <text evidence="5">The sequence shown here is derived from an EMBL/GenBank/DDBJ whole genome shotgun (WGS) entry which is preliminary data.</text>
</comment>
<keyword evidence="6" id="KW-1185">Reference proteome</keyword>
<dbReference type="GO" id="GO:0005654">
    <property type="term" value="C:nucleoplasm"/>
    <property type="evidence" value="ECO:0007669"/>
    <property type="project" value="TreeGrafter"/>
</dbReference>
<feature type="compositionally biased region" description="Basic and acidic residues" evidence="3">
    <location>
        <begin position="961"/>
        <end position="972"/>
    </location>
</feature>
<accession>A0AAW0EUZ7</accession>
<evidence type="ECO:0000256" key="2">
    <source>
        <dbReference type="ARBA" id="ARBA00023242"/>
    </source>
</evidence>